<reference evidence="1 2" key="1">
    <citation type="submission" date="2019-01" db="EMBL/GenBank/DDBJ databases">
        <title>Sinorhodobacter populi sp. nov. isolated from the symptomatic bark tissue of Populus euramericana canker.</title>
        <authorList>
            <person name="Xu G."/>
        </authorList>
    </citation>
    <scope>NUCLEOTIDE SEQUENCE [LARGE SCALE GENOMIC DNA]</scope>
    <source>
        <strain evidence="1 2">CCTCC AB2012026</strain>
    </source>
</reference>
<evidence type="ECO:0000313" key="1">
    <source>
        <dbReference type="EMBL" id="RWR45926.1"/>
    </source>
</evidence>
<keyword evidence="2" id="KW-1185">Reference proteome</keyword>
<protein>
    <submittedName>
        <fullName evidence="1">Hydrogenase expression/formation protein HupK</fullName>
    </submittedName>
</protein>
<dbReference type="EMBL" id="SAVB01000022">
    <property type="protein sequence ID" value="RWR45926.1"/>
    <property type="molecule type" value="Genomic_DNA"/>
</dbReference>
<proteinExistence type="predicted"/>
<dbReference type="InterPro" id="IPR029014">
    <property type="entry name" value="NiFe-Hase_large"/>
</dbReference>
<evidence type="ECO:0000313" key="2">
    <source>
        <dbReference type="Proteomes" id="UP000286594"/>
    </source>
</evidence>
<dbReference type="Proteomes" id="UP000286594">
    <property type="component" value="Unassembled WGS sequence"/>
</dbReference>
<gene>
    <name evidence="1" type="ORF">EOW65_15410</name>
</gene>
<dbReference type="OrthoDB" id="7778333at2"/>
<name>A0A443L9T2_9RHOB</name>
<comment type="caution">
    <text evidence="1">The sequence shown here is derived from an EMBL/GenBank/DDBJ whole genome shotgun (WGS) entry which is preliminary data.</text>
</comment>
<accession>A0A443L9T2</accession>
<dbReference type="SUPFAM" id="SSF56762">
    <property type="entry name" value="HydB/Nqo4-like"/>
    <property type="match status" value="1"/>
</dbReference>
<sequence length="294" mass="29993">MSTALAITLRPAGAALAVQIVPPAPLPVAALMRGRPAEEVAQLLPRLFNLCGAAQGLAARLALGLPADAADTRREILRDHLAKLCLSGPRLLGLDPRPLPAGWAEGGAGLSAALWGGDKPADLAGWLASGRGMAPLLAEIAARFAPGEATADLPPLTEPMALTAQENSPAGRVADDPLMRAAEADFGRGPLWRALGRLVDLDAFCAAPRSARVTEDGTALVAAARGTYALRAETEAGRVTALSRVTPTDHLLAPGGALERALATLPAAKAGLAALVVDLLDPCVAVDLQELSDA</sequence>
<organism evidence="1 2">
    <name type="scientific">Paenirhodobacter ferrireducens</name>
    <dbReference type="NCBI Taxonomy" id="1215032"/>
    <lineage>
        <taxon>Bacteria</taxon>
        <taxon>Pseudomonadati</taxon>
        <taxon>Pseudomonadota</taxon>
        <taxon>Alphaproteobacteria</taxon>
        <taxon>Rhodobacterales</taxon>
        <taxon>Rhodobacter group</taxon>
        <taxon>Paenirhodobacter</taxon>
    </lineage>
</organism>
<dbReference type="AlphaFoldDB" id="A0A443L9T2"/>
<dbReference type="RefSeq" id="WP_128150918.1">
    <property type="nucleotide sequence ID" value="NZ_SAVB01000022.1"/>
</dbReference>
<dbReference type="Gene3D" id="1.10.645.10">
    <property type="entry name" value="Cytochrome-c3 Hydrogenase, chain B"/>
    <property type="match status" value="1"/>
</dbReference>